<protein>
    <submittedName>
        <fullName evidence="2">Uncharacterized protein</fullName>
    </submittedName>
</protein>
<keyword evidence="1" id="KW-0472">Membrane</keyword>
<proteinExistence type="predicted"/>
<reference evidence="2" key="1">
    <citation type="submission" date="2021-12" db="EMBL/GenBank/DDBJ databases">
        <authorList>
            <person name="King R."/>
        </authorList>
    </citation>
    <scope>NUCLEOTIDE SEQUENCE</scope>
</reference>
<feature type="transmembrane region" description="Helical" evidence="1">
    <location>
        <begin position="188"/>
        <end position="207"/>
    </location>
</feature>
<name>A0A9P0FKC1_BRAAE</name>
<feature type="transmembrane region" description="Helical" evidence="1">
    <location>
        <begin position="349"/>
        <end position="370"/>
    </location>
</feature>
<dbReference type="EMBL" id="OV121136">
    <property type="protein sequence ID" value="CAH0557970.1"/>
    <property type="molecule type" value="Genomic_DNA"/>
</dbReference>
<organism evidence="2 3">
    <name type="scientific">Brassicogethes aeneus</name>
    <name type="common">Rape pollen beetle</name>
    <name type="synonym">Meligethes aeneus</name>
    <dbReference type="NCBI Taxonomy" id="1431903"/>
    <lineage>
        <taxon>Eukaryota</taxon>
        <taxon>Metazoa</taxon>
        <taxon>Ecdysozoa</taxon>
        <taxon>Arthropoda</taxon>
        <taxon>Hexapoda</taxon>
        <taxon>Insecta</taxon>
        <taxon>Pterygota</taxon>
        <taxon>Neoptera</taxon>
        <taxon>Endopterygota</taxon>
        <taxon>Coleoptera</taxon>
        <taxon>Polyphaga</taxon>
        <taxon>Cucujiformia</taxon>
        <taxon>Nitidulidae</taxon>
        <taxon>Meligethinae</taxon>
        <taxon>Brassicogethes</taxon>
    </lineage>
</organism>
<dbReference type="AlphaFoldDB" id="A0A9P0FKC1"/>
<sequence length="490" mass="54987">MKWLANGDGDGIIKVEMDRGPHRTQDDAAVGYVFQRPPDPEFPQYGPKQLRWAHGDDSIIDNHDKWKYPTTNSKLDSQPFGSTTAAAMSYMGQQLQLQHHQQQQQQQQQQQNSLVAGGLYDLGQHHHQQQQQQQQQAAKSMQPEHLVYMQAGGMPPMHQPPPHQLHHLAQQMPPMRQQQQAIDQLKRMGAAVFFIIFLCRFAVGFLVDKGNSIKALLCMRVCMCVCGMTTWDFPPQNIKEFGHIFDGTYSSSSLVLGAVHKTKTQERLKAAAAAYTNTRDGRRLAGEASTAAQRMRRPNVRSLFSFVQSDAECRAYRSLSASRTPQDRPLKKVVFELERKKNVDSIGDFVIVLVTVLFIYTVGATANSGYVPFHLDMKDMGPDMVGLVEAEPGSHFQGGLGCQSQHSVRPVCSPLVVYLGCTVANSSSPPTRLSRKIYVSRRCRCRAVFTMFFLVHDDVFAENWPESTNRVNFGAGPIALRPFLHQQGFV</sequence>
<dbReference type="Proteomes" id="UP001154078">
    <property type="component" value="Chromosome 5"/>
</dbReference>
<keyword evidence="1" id="KW-1133">Transmembrane helix</keyword>
<keyword evidence="1" id="KW-0812">Transmembrane</keyword>
<accession>A0A9P0FKC1</accession>
<evidence type="ECO:0000256" key="1">
    <source>
        <dbReference type="SAM" id="Phobius"/>
    </source>
</evidence>
<keyword evidence="3" id="KW-1185">Reference proteome</keyword>
<dbReference type="OrthoDB" id="668540at2759"/>
<evidence type="ECO:0000313" key="2">
    <source>
        <dbReference type="EMBL" id="CAH0557970.1"/>
    </source>
</evidence>
<gene>
    <name evidence="2" type="ORF">MELIAE_LOCUS8555</name>
</gene>
<evidence type="ECO:0000313" key="3">
    <source>
        <dbReference type="Proteomes" id="UP001154078"/>
    </source>
</evidence>